<evidence type="ECO:0008006" key="4">
    <source>
        <dbReference type="Google" id="ProtNLM"/>
    </source>
</evidence>
<keyword evidence="1" id="KW-0812">Transmembrane</keyword>
<dbReference type="Proteomes" id="UP000005273">
    <property type="component" value="Unassembled WGS sequence"/>
</dbReference>
<feature type="transmembrane region" description="Helical" evidence="1">
    <location>
        <begin position="49"/>
        <end position="72"/>
    </location>
</feature>
<keyword evidence="1" id="KW-0472">Membrane</keyword>
<dbReference type="STRING" id="592015.HMPREF1705_03368"/>
<dbReference type="eggNOG" id="ENOG50336P4">
    <property type="taxonomic scope" value="Bacteria"/>
</dbReference>
<keyword evidence="1" id="KW-1133">Transmembrane helix</keyword>
<evidence type="ECO:0000313" key="3">
    <source>
        <dbReference type="Proteomes" id="UP000005273"/>
    </source>
</evidence>
<gene>
    <name evidence="2" type="ORF">HMPREF1705_03368</name>
</gene>
<protein>
    <recommendedName>
        <fullName evidence="4">Flagellar biosynthesis protein FliR</fullName>
    </recommendedName>
</protein>
<organism evidence="2 3">
    <name type="scientific">Acetomicrobium hydrogeniformans ATCC BAA-1850</name>
    <dbReference type="NCBI Taxonomy" id="592015"/>
    <lineage>
        <taxon>Bacteria</taxon>
        <taxon>Thermotogati</taxon>
        <taxon>Synergistota</taxon>
        <taxon>Synergistia</taxon>
        <taxon>Synergistales</taxon>
        <taxon>Acetomicrobiaceae</taxon>
        <taxon>Acetomicrobium</taxon>
    </lineage>
</organism>
<dbReference type="AlphaFoldDB" id="A0A0T5XCM4"/>
<dbReference type="EMBL" id="ACJX03000001">
    <property type="protein sequence ID" value="KRT36109.1"/>
    <property type="molecule type" value="Genomic_DNA"/>
</dbReference>
<dbReference type="RefSeq" id="WP_057940926.1">
    <property type="nucleotide sequence ID" value="NZ_ACJX03000001.1"/>
</dbReference>
<keyword evidence="3" id="KW-1185">Reference proteome</keyword>
<dbReference type="OrthoDB" id="6224at2"/>
<accession>A0A0T5XCM4</accession>
<reference evidence="3" key="1">
    <citation type="submission" date="2012-09" db="EMBL/GenBank/DDBJ databases">
        <authorList>
            <person name="Weinstock G."/>
            <person name="Sodergren E."/>
            <person name="Clifton S."/>
            <person name="Fulton L."/>
            <person name="Fulton B."/>
            <person name="Courtney L."/>
            <person name="Fronick C."/>
            <person name="Harrison M."/>
            <person name="Strong C."/>
            <person name="Farmer C."/>
            <person name="Delehaunty K."/>
            <person name="Markovic C."/>
            <person name="Hall O."/>
            <person name="Minx P."/>
            <person name="Tomlinson C."/>
            <person name="Mitreva M."/>
            <person name="Nelson J."/>
            <person name="Hou S."/>
            <person name="Wollam A."/>
            <person name="Pepin K.H."/>
            <person name="Johnson M."/>
            <person name="Bhonagiri V."/>
            <person name="Nash W.E."/>
            <person name="Suruliraj S."/>
            <person name="Warren W."/>
            <person name="Chinwalla A."/>
            <person name="Mardis E.R."/>
            <person name="Wilson R.K."/>
        </authorList>
    </citation>
    <scope>NUCLEOTIDE SEQUENCE [LARGE SCALE GENOMIC DNA]</scope>
    <source>
        <strain evidence="3">OS1</strain>
    </source>
</reference>
<evidence type="ECO:0000313" key="2">
    <source>
        <dbReference type="EMBL" id="KRT36109.1"/>
    </source>
</evidence>
<feature type="transmembrane region" description="Helical" evidence="1">
    <location>
        <begin position="12"/>
        <end position="29"/>
    </location>
</feature>
<sequence length="75" mass="8211">MFGSIPDVNVQALLALALFMVSLMIARIINNITSKKWPGGTLWVFYLRVLLGFTLAASAIMGFYAFAGISIINTR</sequence>
<proteinExistence type="predicted"/>
<name>A0A0T5XCM4_9BACT</name>
<evidence type="ECO:0000256" key="1">
    <source>
        <dbReference type="SAM" id="Phobius"/>
    </source>
</evidence>
<comment type="caution">
    <text evidence="2">The sequence shown here is derived from an EMBL/GenBank/DDBJ whole genome shotgun (WGS) entry which is preliminary data.</text>
</comment>